<dbReference type="FunFam" id="3.90.1150.10:FF:000004">
    <property type="entry name" value="2-amino-3-ketobutyrate coenzyme A ligase"/>
    <property type="match status" value="1"/>
</dbReference>
<evidence type="ECO:0000256" key="1">
    <source>
        <dbReference type="ARBA" id="ARBA00001933"/>
    </source>
</evidence>
<dbReference type="HAMAP" id="MF_00985">
    <property type="entry name" value="2am3keto_CoA_ligase"/>
    <property type="match status" value="1"/>
</dbReference>
<evidence type="ECO:0000256" key="7">
    <source>
        <dbReference type="ARBA" id="ARBA00067076"/>
    </source>
</evidence>
<dbReference type="Pfam" id="PF00155">
    <property type="entry name" value="Aminotran_1_2"/>
    <property type="match status" value="1"/>
</dbReference>
<evidence type="ECO:0000256" key="2">
    <source>
        <dbReference type="ARBA" id="ARBA00008392"/>
    </source>
</evidence>
<dbReference type="EC" id="2.3.1.29" evidence="7"/>
<dbReference type="FunFam" id="3.40.640.10:FF:000006">
    <property type="entry name" value="5-aminolevulinate synthase, mitochondrial"/>
    <property type="match status" value="1"/>
</dbReference>
<dbReference type="NCBIfam" id="TIGR01822">
    <property type="entry name" value="2am3keto_CoA"/>
    <property type="match status" value="1"/>
</dbReference>
<dbReference type="GO" id="GO:0006567">
    <property type="term" value="P:L-threonine catabolic process"/>
    <property type="evidence" value="ECO:0007669"/>
    <property type="project" value="InterPro"/>
</dbReference>
<dbReference type="EMBL" id="JAODUP010000737">
    <property type="protein sequence ID" value="KAK2144693.1"/>
    <property type="molecule type" value="Genomic_DNA"/>
</dbReference>
<dbReference type="InterPro" id="IPR015422">
    <property type="entry name" value="PyrdxlP-dep_Trfase_small"/>
</dbReference>
<accession>A0AAD9J1Q3</accession>
<dbReference type="InterPro" id="IPR015421">
    <property type="entry name" value="PyrdxlP-dep_Trfase_major"/>
</dbReference>
<gene>
    <name evidence="12" type="ORF">LSH36_737g05027</name>
</gene>
<dbReference type="Gene3D" id="3.40.640.10">
    <property type="entry name" value="Type I PLP-dependent aspartate aminotransferase-like (Major domain)"/>
    <property type="match status" value="1"/>
</dbReference>
<comment type="similarity">
    <text evidence="2">Belongs to the class-II pyridoxal-phosphate-dependent aminotransferase family.</text>
</comment>
<evidence type="ECO:0000313" key="13">
    <source>
        <dbReference type="Proteomes" id="UP001208570"/>
    </source>
</evidence>
<comment type="caution">
    <text evidence="12">The sequence shown here is derived from an EMBL/GenBank/DDBJ whole genome shotgun (WGS) entry which is preliminary data.</text>
</comment>
<evidence type="ECO:0000256" key="10">
    <source>
        <dbReference type="ARBA" id="ARBA00078624"/>
    </source>
</evidence>
<dbReference type="InterPro" id="IPR011282">
    <property type="entry name" value="2am3keto_CoA_ligase"/>
</dbReference>
<dbReference type="AlphaFoldDB" id="A0AAD9J1Q3"/>
<dbReference type="Gene3D" id="3.90.1150.10">
    <property type="entry name" value="Aspartate Aminotransferase, domain 1"/>
    <property type="match status" value="1"/>
</dbReference>
<proteinExistence type="inferred from homology"/>
<dbReference type="InterPro" id="IPR050087">
    <property type="entry name" value="AON_synthase_class-II"/>
</dbReference>
<dbReference type="CDD" id="cd06454">
    <property type="entry name" value="KBL_like"/>
    <property type="match status" value="1"/>
</dbReference>
<dbReference type="PANTHER" id="PTHR13693">
    <property type="entry name" value="CLASS II AMINOTRANSFERASE/8-AMINO-7-OXONONANOATE SYNTHASE"/>
    <property type="match status" value="1"/>
</dbReference>
<dbReference type="SUPFAM" id="SSF53383">
    <property type="entry name" value="PLP-dependent transferases"/>
    <property type="match status" value="1"/>
</dbReference>
<evidence type="ECO:0000259" key="11">
    <source>
        <dbReference type="Pfam" id="PF00155"/>
    </source>
</evidence>
<dbReference type="Proteomes" id="UP001208570">
    <property type="component" value="Unassembled WGS sequence"/>
</dbReference>
<evidence type="ECO:0000256" key="6">
    <source>
        <dbReference type="ARBA" id="ARBA00052559"/>
    </source>
</evidence>
<dbReference type="PROSITE" id="PS00599">
    <property type="entry name" value="AA_TRANSFER_CLASS_2"/>
    <property type="match status" value="1"/>
</dbReference>
<keyword evidence="4" id="KW-0663">Pyridoxal phosphate</keyword>
<evidence type="ECO:0000256" key="4">
    <source>
        <dbReference type="ARBA" id="ARBA00022898"/>
    </source>
</evidence>
<evidence type="ECO:0000256" key="9">
    <source>
        <dbReference type="ARBA" id="ARBA00075633"/>
    </source>
</evidence>
<evidence type="ECO:0000313" key="12">
    <source>
        <dbReference type="EMBL" id="KAK2144693.1"/>
    </source>
</evidence>
<dbReference type="NCBIfam" id="NF005394">
    <property type="entry name" value="PRK06939.1"/>
    <property type="match status" value="1"/>
</dbReference>
<dbReference type="PANTHER" id="PTHR13693:SF102">
    <property type="entry name" value="2-AMINO-3-KETOBUTYRATE COENZYME A LIGASE, MITOCHONDRIAL"/>
    <property type="match status" value="1"/>
</dbReference>
<evidence type="ECO:0000256" key="5">
    <source>
        <dbReference type="ARBA" id="ARBA00023315"/>
    </source>
</evidence>
<name>A0AAD9J1Q3_9ANNE</name>
<protein>
    <recommendedName>
        <fullName evidence="8">2-amino-3-ketobutyrate coenzyme A ligase, mitochondrial</fullName>
        <ecNumber evidence="7">2.3.1.29</ecNumber>
    </recommendedName>
    <alternativeName>
        <fullName evidence="9">Aminoacetone synthase</fullName>
    </alternativeName>
    <alternativeName>
        <fullName evidence="10">Glycine acetyltransferase</fullName>
    </alternativeName>
</protein>
<dbReference type="InterPro" id="IPR004839">
    <property type="entry name" value="Aminotransferase_I/II_large"/>
</dbReference>
<dbReference type="GO" id="GO:0005739">
    <property type="term" value="C:mitochondrion"/>
    <property type="evidence" value="ECO:0007669"/>
    <property type="project" value="TreeGrafter"/>
</dbReference>
<dbReference type="InterPro" id="IPR015424">
    <property type="entry name" value="PyrdxlP-dep_Trfase"/>
</dbReference>
<evidence type="ECO:0000256" key="8">
    <source>
        <dbReference type="ARBA" id="ARBA00069660"/>
    </source>
</evidence>
<feature type="domain" description="Aminotransferase class I/classII large" evidence="11">
    <location>
        <begin position="40"/>
        <end position="383"/>
    </location>
</feature>
<comment type="catalytic activity">
    <reaction evidence="6">
        <text>glycine + acetyl-CoA = (2S)-2-amino-3-oxobutanoate + CoA</text>
        <dbReference type="Rhea" id="RHEA:20736"/>
        <dbReference type="ChEBI" id="CHEBI:57287"/>
        <dbReference type="ChEBI" id="CHEBI:57288"/>
        <dbReference type="ChEBI" id="CHEBI:57305"/>
        <dbReference type="ChEBI" id="CHEBI:78948"/>
        <dbReference type="EC" id="2.3.1.29"/>
    </reaction>
    <physiologicalReaction direction="right-to-left" evidence="6">
        <dbReference type="Rhea" id="RHEA:20738"/>
    </physiologicalReaction>
</comment>
<dbReference type="GO" id="GO:0008890">
    <property type="term" value="F:glycine C-acetyltransferase activity"/>
    <property type="evidence" value="ECO:0007669"/>
    <property type="project" value="UniProtKB-EC"/>
</dbReference>
<comment type="cofactor">
    <cofactor evidence="1">
        <name>pyridoxal 5'-phosphate</name>
        <dbReference type="ChEBI" id="CHEBI:597326"/>
    </cofactor>
</comment>
<keyword evidence="13" id="KW-1185">Reference proteome</keyword>
<dbReference type="GO" id="GO:0030170">
    <property type="term" value="F:pyridoxal phosphate binding"/>
    <property type="evidence" value="ECO:0007669"/>
    <property type="project" value="InterPro"/>
</dbReference>
<sequence length="394" mass="43332">MKHIIDTELDSIREAGTWKHERIITTPQAASIRVRGSKDNILNFCANNYLGLSSNPEVVEAGKKALETHGAGLSSVRFICGTQDIHKELEAKIARFHDMEDAILYASCFDANAGLFETLLTADDAVISDELNHASIIDGIRLCKAKRLRYKHTDMTDLEEKLKEAKSSRMRLITSDGVFSMDGTVARLKDMCRLADQYEALVFLDECHATGFFGSTGRGTEEHCELKNKVNIINSTLGKAMGGAAGGYTTGPKQLTDLLRNRSRPYLFSNTLPPPVVACASKVFDILMNSADLPKKLQTNTHQFRTMMKEAGFTVGGDPEHPICPVMLGDAKLAAQFADLMLGKGIYVIGFSYPVVPKGKARIRVQLSANHSPENINRAVDAFIQIGRQLKVIQ</sequence>
<dbReference type="InterPro" id="IPR001917">
    <property type="entry name" value="Aminotrans_II_pyridoxalP_BS"/>
</dbReference>
<keyword evidence="5" id="KW-0012">Acyltransferase</keyword>
<organism evidence="12 13">
    <name type="scientific">Paralvinella palmiformis</name>
    <dbReference type="NCBI Taxonomy" id="53620"/>
    <lineage>
        <taxon>Eukaryota</taxon>
        <taxon>Metazoa</taxon>
        <taxon>Spiralia</taxon>
        <taxon>Lophotrochozoa</taxon>
        <taxon>Annelida</taxon>
        <taxon>Polychaeta</taxon>
        <taxon>Sedentaria</taxon>
        <taxon>Canalipalpata</taxon>
        <taxon>Terebellida</taxon>
        <taxon>Terebelliformia</taxon>
        <taxon>Alvinellidae</taxon>
        <taxon>Paralvinella</taxon>
    </lineage>
</organism>
<reference evidence="12" key="1">
    <citation type="journal article" date="2023" name="Mol. Biol. Evol.">
        <title>Third-Generation Sequencing Reveals the Adaptive Role of the Epigenome in Three Deep-Sea Polychaetes.</title>
        <authorList>
            <person name="Perez M."/>
            <person name="Aroh O."/>
            <person name="Sun Y."/>
            <person name="Lan Y."/>
            <person name="Juniper S.K."/>
            <person name="Young C.R."/>
            <person name="Angers B."/>
            <person name="Qian P.Y."/>
        </authorList>
    </citation>
    <scope>NUCLEOTIDE SEQUENCE</scope>
    <source>
        <strain evidence="12">P08H-3</strain>
    </source>
</reference>
<keyword evidence="3" id="KW-0808">Transferase</keyword>
<evidence type="ECO:0000256" key="3">
    <source>
        <dbReference type="ARBA" id="ARBA00022679"/>
    </source>
</evidence>